<comment type="caution">
    <text evidence="1">The sequence shown here is derived from an EMBL/GenBank/DDBJ whole genome shotgun (WGS) entry which is preliminary data.</text>
</comment>
<protein>
    <submittedName>
        <fullName evidence="1">Uncharacterized protein</fullName>
    </submittedName>
</protein>
<dbReference type="Proteomes" id="UP001163321">
    <property type="component" value="Chromosome 8"/>
</dbReference>
<gene>
    <name evidence="1" type="ORF">PsorP6_016275</name>
</gene>
<evidence type="ECO:0000313" key="2">
    <source>
        <dbReference type="Proteomes" id="UP001163321"/>
    </source>
</evidence>
<accession>A0ACC0VQ32</accession>
<proteinExistence type="predicted"/>
<organism evidence="1 2">
    <name type="scientific">Peronosclerospora sorghi</name>
    <dbReference type="NCBI Taxonomy" id="230839"/>
    <lineage>
        <taxon>Eukaryota</taxon>
        <taxon>Sar</taxon>
        <taxon>Stramenopiles</taxon>
        <taxon>Oomycota</taxon>
        <taxon>Peronosporomycetes</taxon>
        <taxon>Peronosporales</taxon>
        <taxon>Peronosporaceae</taxon>
        <taxon>Peronosclerospora</taxon>
    </lineage>
</organism>
<evidence type="ECO:0000313" key="1">
    <source>
        <dbReference type="EMBL" id="KAI9908044.1"/>
    </source>
</evidence>
<reference evidence="1 2" key="1">
    <citation type="journal article" date="2022" name="bioRxiv">
        <title>The genome of the oomycete Peronosclerospora sorghi, a cosmopolitan pathogen of maize and sorghum, is inflated with dispersed pseudogenes.</title>
        <authorList>
            <person name="Fletcher K."/>
            <person name="Martin F."/>
            <person name="Isakeit T."/>
            <person name="Cavanaugh K."/>
            <person name="Magill C."/>
            <person name="Michelmore R."/>
        </authorList>
    </citation>
    <scope>NUCLEOTIDE SEQUENCE [LARGE SCALE GENOMIC DNA]</scope>
    <source>
        <strain evidence="1">P6</strain>
    </source>
</reference>
<dbReference type="EMBL" id="CM047587">
    <property type="protein sequence ID" value="KAI9908044.1"/>
    <property type="molecule type" value="Genomic_DNA"/>
</dbReference>
<sequence length="458" mass="52310">MQSGGTPEQVAEEDRLRKGATTLSGCPFLLYARILKDGIWHLTAKCGEHNHPPALDIAGHAAARRLTKKQRQVVSPGIKAGSAPRDILTGLRLENRNTLAHARTVYNERYKLRKDELNGRETMQALLDELIEKNYQFNSKNLFCRWHIAKNLLKNFRKHFESIEEWGEFINTWIEALAYFKEQFSTVPEAILYIENQWIPPSPDPLRLSLTNLFLHFNNINTSRRRYSFFHRKVFQGVDSRLMGCMSTLVNDYASTVAELRAAVVGNSIKVWSDHDDEFYSEIFRRVSGYALAKVQYQVKLLQDLDNEAECSGVFTTTWGLPCAHTIESRKQSGGILHMGDFHDQWHLKTICLFNDHPFPATGMQGDVTDFEILYLVRKVQETYSSLVPHQQMAMQMQLSHMVSQTFHFANPPAACPKGRPKGSLNRRPPGSLGRSRSSTQRSASGFDSGSIYRPQMW</sequence>
<keyword evidence="2" id="KW-1185">Reference proteome</keyword>
<name>A0ACC0VQ32_9STRA</name>